<dbReference type="Pfam" id="PF20347">
    <property type="entry name" value="DUF6642"/>
    <property type="match status" value="1"/>
</dbReference>
<gene>
    <name evidence="1" type="ORF">SAMN06273567_106125</name>
</gene>
<protein>
    <recommendedName>
        <fullName evidence="3">CHAT domain-containing protein</fullName>
    </recommendedName>
</protein>
<dbReference type="AlphaFoldDB" id="A0A521EXV3"/>
<dbReference type="InterPro" id="IPR046584">
    <property type="entry name" value="DUF6642"/>
</dbReference>
<evidence type="ECO:0000313" key="2">
    <source>
        <dbReference type="Proteomes" id="UP000317484"/>
    </source>
</evidence>
<accession>A0A521EXV3</accession>
<dbReference type="Proteomes" id="UP000317484">
    <property type="component" value="Unassembled WGS sequence"/>
</dbReference>
<proteinExistence type="predicted"/>
<evidence type="ECO:0000313" key="1">
    <source>
        <dbReference type="EMBL" id="SMO88759.1"/>
    </source>
</evidence>
<keyword evidence="2" id="KW-1185">Reference proteome</keyword>
<sequence length="209" mass="23606">MSRANSRREPTLEHMPSKGIFCLEGEWEDRLTDKLSVRPGLDMLMTIREDRLIHRNAATSAEFKHYFTKWTSHRYDAFPLAYLSCHGRRGRVWLGGDELSLAEIADMVERPLSKRVIYFGSCGTLAASDDELADFVARTGVRAVVGYVGNVSWSESAAFDLTLLPELLDSVDMRKMFTRLRDRHPHFVDGLGLRIATASWVSPRSLSAA</sequence>
<evidence type="ECO:0008006" key="3">
    <source>
        <dbReference type="Google" id="ProtNLM"/>
    </source>
</evidence>
<organism evidence="1 2">
    <name type="scientific">Geodermatophilus aquaeductus</name>
    <dbReference type="NCBI Taxonomy" id="1564161"/>
    <lineage>
        <taxon>Bacteria</taxon>
        <taxon>Bacillati</taxon>
        <taxon>Actinomycetota</taxon>
        <taxon>Actinomycetes</taxon>
        <taxon>Geodermatophilales</taxon>
        <taxon>Geodermatophilaceae</taxon>
        <taxon>Geodermatophilus</taxon>
    </lineage>
</organism>
<reference evidence="1 2" key="1">
    <citation type="submission" date="2017-05" db="EMBL/GenBank/DDBJ databases">
        <authorList>
            <person name="Varghese N."/>
            <person name="Submissions S."/>
        </authorList>
    </citation>
    <scope>NUCLEOTIDE SEQUENCE [LARGE SCALE GENOMIC DNA]</scope>
    <source>
        <strain evidence="1 2">DSM 46834</strain>
    </source>
</reference>
<dbReference type="EMBL" id="FXTJ01000006">
    <property type="protein sequence ID" value="SMO88759.1"/>
    <property type="molecule type" value="Genomic_DNA"/>
</dbReference>
<name>A0A521EXV3_9ACTN</name>